<feature type="region of interest" description="Disordered" evidence="5">
    <location>
        <begin position="576"/>
        <end position="604"/>
    </location>
</feature>
<evidence type="ECO:0000313" key="9">
    <source>
        <dbReference type="Proteomes" id="UP000824890"/>
    </source>
</evidence>
<sequence length="1111" mass="123359">MDPGRFGRQQDWDNTSAPEGYGPEHDPNTRFGVSYDRGYRDDVYNHPPGHDMGPLPQSRRRNSEETYPRELGRQEKPSTDTNYDADYYHDAEVGSRNGYYRDQGHERSSRYDGRDDYSSNRSRNYHHNRDDSRGKDYDYARRSYDSDYERGSVRDGNRKSGDSQDRERNSRDREWGSRDREGDNRSFSRERDVSPQRRYEKSRSGSAGRDGFSRSRSRSPRGRSHGRSYREDNYEGDHWHGSERRREYEDRHDQDHFSATPSATVVVKGLSTKSTEEDLYQLLAEWGPLHHVRVIREQNSGISRGFAFIDFPTVDAARTMMNRIEHDAHRGLVCPVGRKMLLGACNEPKTDDSPSAEVGLSNSTAGRRSSESGPTHVLVVRGLDEDADEEMIRYEFSKHAPIKDLRLVRDKFTHVSRGFAFVHFFSVEDATKALEATNGTILDKNGKILRVAYAKSVHGSGTGMPASSHASNLAAAAIEAAAFSQQLAYTSLEILIVYDGAGWAPKEYNHDEKQTGGQTQSIGEVASAPQSGYVWDESSGYYYDAASGYYYDGNSGLYYDSNSGIWYSYDPQTQQYVPCPDQNNDSKSTEKQPESAKTEKSSQQKVIISAAATPTVEKAISLPDAVQAAAAAAIASEKREKERVKEIKLASKSSILASKKKMSNVLTMWKQRTSETQTQRPSIGGENPPPTVSAEARSSFSSVQSKGKLTSDTVIAKERSTSSHGAATPSTTPITESSSSSKAGAPLMGVMRGSFGGASSSANVQVPPVLPSAPSPSVPVSAYGSGRRRFSEKPTAAPTHREQPQTSYRDRAAERRNLYGSSAPIENDLMDSSEDIMRKGASDPTPFPPGVGVRGTTTTEVSDYDVITEEKAIDESNVGNRMLRNMGWQEGSGLGRDGSGMKEPVQAQGVDRRAGLGSQQKKLDPEFEAQPGDTYRTVLHKKALARVSRSRCNSVDCIRGMGYLFPLQYLHLLRDAVRPGFLEENSIYLGSKFYVVGYSMGGQAVRGVLKYIPPQTRWSHTAISFRRYTLLKMSLLPKLAARVVAYKNQTTQQGTHESLDRDMIVGFGKWGFDHVKIGNPFPKGEWISAFVARDDVGSSRYSYKGSYSSET</sequence>
<dbReference type="CDD" id="cd16166">
    <property type="entry name" value="OCRE_SUA_like"/>
    <property type="match status" value="1"/>
</dbReference>
<dbReference type="InterPro" id="IPR035623">
    <property type="entry name" value="SUA-like_OCRE"/>
</dbReference>
<dbReference type="InterPro" id="IPR000467">
    <property type="entry name" value="G_patch_dom"/>
</dbReference>
<evidence type="ECO:0000256" key="2">
    <source>
        <dbReference type="ARBA" id="ARBA00022884"/>
    </source>
</evidence>
<dbReference type="EMBL" id="JAGKQM010000018">
    <property type="protein sequence ID" value="KAH0864979.1"/>
    <property type="molecule type" value="Genomic_DNA"/>
</dbReference>
<evidence type="ECO:0000256" key="1">
    <source>
        <dbReference type="ARBA" id="ARBA00004123"/>
    </source>
</evidence>
<feature type="compositionally biased region" description="Basic and acidic residues" evidence="5">
    <location>
        <begin position="799"/>
        <end position="811"/>
    </location>
</feature>
<feature type="compositionally biased region" description="Polar residues" evidence="5">
    <location>
        <begin position="360"/>
        <end position="373"/>
    </location>
</feature>
<dbReference type="Pfam" id="PF01585">
    <property type="entry name" value="G-patch"/>
    <property type="match status" value="1"/>
</dbReference>
<feature type="compositionally biased region" description="Basic and acidic residues" evidence="5">
    <location>
        <begin position="127"/>
        <end position="203"/>
    </location>
</feature>
<dbReference type="Pfam" id="PF00076">
    <property type="entry name" value="RRM_1"/>
    <property type="match status" value="2"/>
</dbReference>
<feature type="compositionally biased region" description="Pro residues" evidence="5">
    <location>
        <begin position="768"/>
        <end position="777"/>
    </location>
</feature>
<dbReference type="Pfam" id="PF17780">
    <property type="entry name" value="OCRE"/>
    <property type="match status" value="1"/>
</dbReference>
<proteinExistence type="predicted"/>
<feature type="compositionally biased region" description="Basic and acidic residues" evidence="5">
    <location>
        <begin position="102"/>
        <end position="118"/>
    </location>
</feature>
<feature type="domain" description="G-patch" evidence="7">
    <location>
        <begin position="875"/>
        <end position="921"/>
    </location>
</feature>
<feature type="compositionally biased region" description="Polar residues" evidence="5">
    <location>
        <begin position="576"/>
        <end position="586"/>
    </location>
</feature>
<evidence type="ECO:0000256" key="4">
    <source>
        <dbReference type="PROSITE-ProRule" id="PRU00176"/>
    </source>
</evidence>
<feature type="domain" description="RRM" evidence="6">
    <location>
        <begin position="376"/>
        <end position="456"/>
    </location>
</feature>
<feature type="region of interest" description="Disordered" evidence="5">
    <location>
        <begin position="347"/>
        <end position="373"/>
    </location>
</feature>
<evidence type="ECO:0000256" key="3">
    <source>
        <dbReference type="ARBA" id="ARBA00023242"/>
    </source>
</evidence>
<dbReference type="PROSITE" id="PS50102">
    <property type="entry name" value="RRM"/>
    <property type="match status" value="2"/>
</dbReference>
<feature type="region of interest" description="Disordered" evidence="5">
    <location>
        <begin position="836"/>
        <end position="857"/>
    </location>
</feature>
<protein>
    <submittedName>
        <fullName evidence="8">Uncharacterized protein</fullName>
    </submittedName>
</protein>
<feature type="region of interest" description="Disordered" evidence="5">
    <location>
        <begin position="767"/>
        <end position="811"/>
    </location>
</feature>
<feature type="compositionally biased region" description="Polar residues" evidence="5">
    <location>
        <begin position="696"/>
        <end position="713"/>
    </location>
</feature>
<comment type="caution">
    <text evidence="8">The sequence shown here is derived from an EMBL/GenBank/DDBJ whole genome shotgun (WGS) entry which is preliminary data.</text>
</comment>
<keyword evidence="3" id="KW-0539">Nucleus</keyword>
<feature type="region of interest" description="Disordered" evidence="5">
    <location>
        <begin position="672"/>
        <end position="745"/>
    </location>
</feature>
<keyword evidence="2 4" id="KW-0694">RNA-binding</keyword>
<dbReference type="PANTHER" id="PTHR13948:SF3">
    <property type="entry name" value="FI21118P1"/>
    <property type="match status" value="1"/>
</dbReference>
<feature type="compositionally biased region" description="Low complexity" evidence="5">
    <location>
        <begin position="728"/>
        <end position="741"/>
    </location>
</feature>
<comment type="subcellular location">
    <subcellularLocation>
        <location evidence="1">Nucleus</location>
    </subcellularLocation>
</comment>
<dbReference type="SUPFAM" id="SSF54928">
    <property type="entry name" value="RNA-binding domain, RBD"/>
    <property type="match status" value="2"/>
</dbReference>
<reference evidence="8 9" key="1">
    <citation type="submission" date="2021-05" db="EMBL/GenBank/DDBJ databases">
        <title>Genome Assembly of Synthetic Allotetraploid Brassica napus Reveals Homoeologous Exchanges between Subgenomes.</title>
        <authorList>
            <person name="Davis J.T."/>
        </authorList>
    </citation>
    <scope>NUCLEOTIDE SEQUENCE [LARGE SCALE GENOMIC DNA]</scope>
    <source>
        <strain evidence="9">cv. Da-Ae</strain>
        <tissue evidence="8">Seedling</tissue>
    </source>
</reference>
<feature type="region of interest" description="Disordered" evidence="5">
    <location>
        <begin position="1"/>
        <end position="255"/>
    </location>
</feature>
<keyword evidence="9" id="KW-1185">Reference proteome</keyword>
<feature type="domain" description="RRM" evidence="6">
    <location>
        <begin position="263"/>
        <end position="347"/>
    </location>
</feature>
<name>A0ABQ7Y9W6_BRANA</name>
<dbReference type="Proteomes" id="UP000824890">
    <property type="component" value="Unassembled WGS sequence"/>
</dbReference>
<dbReference type="SMART" id="SM00360">
    <property type="entry name" value="RRM"/>
    <property type="match status" value="2"/>
</dbReference>
<feature type="compositionally biased region" description="Basic residues" evidence="5">
    <location>
        <begin position="215"/>
        <end position="227"/>
    </location>
</feature>
<feature type="compositionally biased region" description="Basic and acidic residues" evidence="5">
    <location>
        <begin position="587"/>
        <end position="602"/>
    </location>
</feature>
<feature type="compositionally biased region" description="Polar residues" evidence="5">
    <location>
        <begin position="672"/>
        <end position="681"/>
    </location>
</feature>
<dbReference type="SMART" id="SM00443">
    <property type="entry name" value="G_patch"/>
    <property type="match status" value="1"/>
</dbReference>
<organism evidence="8 9">
    <name type="scientific">Brassica napus</name>
    <name type="common">Rape</name>
    <dbReference type="NCBI Taxonomy" id="3708"/>
    <lineage>
        <taxon>Eukaryota</taxon>
        <taxon>Viridiplantae</taxon>
        <taxon>Streptophyta</taxon>
        <taxon>Embryophyta</taxon>
        <taxon>Tracheophyta</taxon>
        <taxon>Spermatophyta</taxon>
        <taxon>Magnoliopsida</taxon>
        <taxon>eudicotyledons</taxon>
        <taxon>Gunneridae</taxon>
        <taxon>Pentapetalae</taxon>
        <taxon>rosids</taxon>
        <taxon>malvids</taxon>
        <taxon>Brassicales</taxon>
        <taxon>Brassicaceae</taxon>
        <taxon>Brassiceae</taxon>
        <taxon>Brassica</taxon>
    </lineage>
</organism>
<dbReference type="Gene3D" id="3.30.70.330">
    <property type="match status" value="2"/>
</dbReference>
<evidence type="ECO:0000259" key="6">
    <source>
        <dbReference type="PROSITE" id="PS50102"/>
    </source>
</evidence>
<evidence type="ECO:0000313" key="8">
    <source>
        <dbReference type="EMBL" id="KAH0864979.1"/>
    </source>
</evidence>
<evidence type="ECO:0000256" key="5">
    <source>
        <dbReference type="SAM" id="MobiDB-lite"/>
    </source>
</evidence>
<dbReference type="PROSITE" id="PS50174">
    <property type="entry name" value="G_PATCH"/>
    <property type="match status" value="1"/>
</dbReference>
<feature type="compositionally biased region" description="Basic and acidic residues" evidence="5">
    <location>
        <begin position="228"/>
        <end position="255"/>
    </location>
</feature>
<feature type="compositionally biased region" description="Basic and acidic residues" evidence="5">
    <location>
        <begin position="61"/>
        <end position="78"/>
    </location>
</feature>
<dbReference type="CDD" id="cd12313">
    <property type="entry name" value="RRM1_RRM2_RBM5_like"/>
    <property type="match status" value="1"/>
</dbReference>
<evidence type="ECO:0000259" key="7">
    <source>
        <dbReference type="PROSITE" id="PS50174"/>
    </source>
</evidence>
<dbReference type="InterPro" id="IPR000504">
    <property type="entry name" value="RRM_dom"/>
</dbReference>
<dbReference type="InterPro" id="IPR041591">
    <property type="entry name" value="OCRE"/>
</dbReference>
<dbReference type="InterPro" id="IPR035979">
    <property type="entry name" value="RBD_domain_sf"/>
</dbReference>
<dbReference type="InterPro" id="IPR012677">
    <property type="entry name" value="Nucleotide-bd_a/b_plait_sf"/>
</dbReference>
<gene>
    <name evidence="8" type="ORF">HID58_082190</name>
</gene>
<accession>A0ABQ7Y9W6</accession>
<dbReference type="PANTHER" id="PTHR13948">
    <property type="entry name" value="RNA-BINDING PROTEIN"/>
    <property type="match status" value="1"/>
</dbReference>